<gene>
    <name evidence="3" type="ORF">GKF66_22265</name>
    <name evidence="2" type="ORF">HMV95_25090</name>
</gene>
<evidence type="ECO:0000313" key="2">
    <source>
        <dbReference type="EMBL" id="HAJ5961449.1"/>
    </source>
</evidence>
<dbReference type="RefSeq" id="WP_001415369.1">
    <property type="nucleotide sequence ID" value="NZ_CABWBS010000118.1"/>
</dbReference>
<feature type="region of interest" description="Disordered" evidence="1">
    <location>
        <begin position="75"/>
        <end position="109"/>
    </location>
</feature>
<reference evidence="2" key="2">
    <citation type="submission" date="2018-12" db="EMBL/GenBank/DDBJ databases">
        <authorList>
            <consortium name="NCBI Pathogen Detection Project"/>
        </authorList>
    </citation>
    <scope>NUCLEOTIDE SEQUENCE</scope>
    <source>
        <strain evidence="2">EuSCAPE_DE065</strain>
    </source>
</reference>
<evidence type="ECO:0000313" key="3">
    <source>
        <dbReference type="EMBL" id="MSI71475.1"/>
    </source>
</evidence>
<sequence>METVEGVAQRLNAKIMGSVQPMAEKAAVSAQNERRAKELRETLAQQQKRLQALQEPFKGLSKDQVAGLIRQAVKLRQENEQEKQERAQQIKERFKAKRERERSDRSRGR</sequence>
<comment type="caution">
    <text evidence="3">The sequence shown here is derived from an EMBL/GenBank/DDBJ whole genome shotgun (WGS) entry which is preliminary data.</text>
</comment>
<dbReference type="AlphaFoldDB" id="A0A3E1W147"/>
<evidence type="ECO:0000256" key="1">
    <source>
        <dbReference type="SAM" id="MobiDB-lite"/>
    </source>
</evidence>
<evidence type="ECO:0000313" key="4">
    <source>
        <dbReference type="Proteomes" id="UP000438958"/>
    </source>
</evidence>
<dbReference type="Proteomes" id="UP000846355">
    <property type="component" value="Unassembled WGS sequence"/>
</dbReference>
<proteinExistence type="predicted"/>
<reference evidence="2" key="1">
    <citation type="journal article" date="2018" name="Genome Biol.">
        <title>SKESA: strategic k-mer extension for scrupulous assemblies.</title>
        <authorList>
            <person name="Souvorov A."/>
            <person name="Agarwala R."/>
            <person name="Lipman D.J."/>
        </authorList>
    </citation>
    <scope>NUCLEOTIDE SEQUENCE [LARGE SCALE GENOMIC DNA]</scope>
    <source>
        <strain evidence="2">EuSCAPE_DE065</strain>
    </source>
</reference>
<protein>
    <submittedName>
        <fullName evidence="3">Mobilization domain protein</fullName>
    </submittedName>
</protein>
<dbReference type="Proteomes" id="UP000438958">
    <property type="component" value="Unassembled WGS sequence"/>
</dbReference>
<reference evidence="3 4" key="3">
    <citation type="journal article" date="2019" name="Nat. Med.">
        <title>A library of human gut bacterial isolates paired with longitudinal multiomics data enables mechanistic microbiome research.</title>
        <authorList>
            <person name="Poyet M."/>
            <person name="Groussin M."/>
            <person name="Gibbons S.M."/>
            <person name="Avila-Pacheco J."/>
            <person name="Jiang X."/>
            <person name="Kearney S.M."/>
            <person name="Perrotta A.R."/>
            <person name="Berdy B."/>
            <person name="Zhao S."/>
            <person name="Lieberman T.D."/>
            <person name="Swanson P.K."/>
            <person name="Smith M."/>
            <person name="Roesemann S."/>
            <person name="Alexander J.E."/>
            <person name="Rich S.A."/>
            <person name="Livny J."/>
            <person name="Vlamakis H."/>
            <person name="Clish C."/>
            <person name="Bullock K."/>
            <person name="Deik A."/>
            <person name="Scott J."/>
            <person name="Pierce K.A."/>
            <person name="Xavier R.J."/>
            <person name="Alm E.J."/>
        </authorList>
    </citation>
    <scope>NUCLEOTIDE SEQUENCE [LARGE SCALE GENOMIC DNA]</scope>
    <source>
        <strain evidence="3 4">BIOML-A382</strain>
    </source>
</reference>
<organism evidence="3 4">
    <name type="scientific">Escherichia coli</name>
    <dbReference type="NCBI Taxonomy" id="562"/>
    <lineage>
        <taxon>Bacteria</taxon>
        <taxon>Pseudomonadati</taxon>
        <taxon>Pseudomonadota</taxon>
        <taxon>Gammaproteobacteria</taxon>
        <taxon>Enterobacterales</taxon>
        <taxon>Enterobacteriaceae</taxon>
        <taxon>Escherichia</taxon>
    </lineage>
</organism>
<accession>A0A3E1W147</accession>
<dbReference type="EMBL" id="WKUE01000051">
    <property type="protein sequence ID" value="MSI71475.1"/>
    <property type="molecule type" value="Genomic_DNA"/>
</dbReference>
<dbReference type="EMBL" id="DABHXT010000110">
    <property type="protein sequence ID" value="HAJ5961449.1"/>
    <property type="molecule type" value="Genomic_DNA"/>
</dbReference>
<name>A0A3E1W147_ECOLX</name>